<organism evidence="2 3">
    <name type="scientific">Mycolicibacterium chubuense</name>
    <name type="common">Mycobacterium chubuense</name>
    <dbReference type="NCBI Taxonomy" id="1800"/>
    <lineage>
        <taxon>Bacteria</taxon>
        <taxon>Bacillati</taxon>
        <taxon>Actinomycetota</taxon>
        <taxon>Actinomycetes</taxon>
        <taxon>Mycobacteriales</taxon>
        <taxon>Mycobacteriaceae</taxon>
        <taxon>Mycolicibacterium</taxon>
    </lineage>
</organism>
<dbReference type="Gene3D" id="3.10.450.50">
    <property type="match status" value="1"/>
</dbReference>
<protein>
    <submittedName>
        <fullName evidence="2">SnoaL-like domain protein</fullName>
    </submittedName>
</protein>
<evidence type="ECO:0000313" key="3">
    <source>
        <dbReference type="Proteomes" id="UP000036176"/>
    </source>
</evidence>
<dbReference type="InterPro" id="IPR032710">
    <property type="entry name" value="NTF2-like_dom_sf"/>
</dbReference>
<reference evidence="2 3" key="1">
    <citation type="journal article" date="2015" name="Genome Biol. Evol.">
        <title>Characterization of Three Mycobacterium spp. with Potential Use in Bioremediation by Genome Sequencing and Comparative Genomics.</title>
        <authorList>
            <person name="Das S."/>
            <person name="Pettersson B.M."/>
            <person name="Behra P.R."/>
            <person name="Ramesh M."/>
            <person name="Dasgupta S."/>
            <person name="Bhattacharya A."/>
            <person name="Kirsebom L.A."/>
        </authorList>
    </citation>
    <scope>NUCLEOTIDE SEQUENCE [LARGE SCALE GENOMIC DNA]</scope>
    <source>
        <strain evidence="2 3">DSM 44219</strain>
    </source>
</reference>
<accession>A0A0J6W1J3</accession>
<feature type="domain" description="SnoaL-like" evidence="1">
    <location>
        <begin position="8"/>
        <end position="98"/>
    </location>
</feature>
<evidence type="ECO:0000313" key="2">
    <source>
        <dbReference type="EMBL" id="KMO77200.1"/>
    </source>
</evidence>
<evidence type="ECO:0000259" key="1">
    <source>
        <dbReference type="Pfam" id="PF12680"/>
    </source>
</evidence>
<name>A0A0J6W1J3_MYCCU</name>
<dbReference type="InterPro" id="IPR037401">
    <property type="entry name" value="SnoaL-like"/>
</dbReference>
<dbReference type="EMBL" id="JYNX01000039">
    <property type="protein sequence ID" value="KMO77200.1"/>
    <property type="molecule type" value="Genomic_DNA"/>
</dbReference>
<dbReference type="RefSeq" id="WP_109777806.1">
    <property type="nucleotide sequence ID" value="NZ_JYNX01000039.1"/>
</dbReference>
<gene>
    <name evidence="2" type="ORF">MCHUDSM44219_03430</name>
</gene>
<proteinExistence type="predicted"/>
<dbReference type="AlphaFoldDB" id="A0A0J6W1J3"/>
<dbReference type="PATRIC" id="fig|1800.3.peg.3443"/>
<dbReference type="SUPFAM" id="SSF54427">
    <property type="entry name" value="NTF2-like"/>
    <property type="match status" value="1"/>
</dbReference>
<dbReference type="Proteomes" id="UP000036176">
    <property type="component" value="Unassembled WGS sequence"/>
</dbReference>
<comment type="caution">
    <text evidence="2">The sequence shown here is derived from an EMBL/GenBank/DDBJ whole genome shotgun (WGS) entry which is preliminary data.</text>
</comment>
<dbReference type="Pfam" id="PF12680">
    <property type="entry name" value="SnoaL_2"/>
    <property type="match status" value="1"/>
</dbReference>
<sequence length="116" mass="12764">MCTRAVMERWLTLFNAGDADGIADLYAEDAVNHQIPLSPVVGRPAIADFHRDTFAGGPLTCIPVNLVVDGDWGALEWTDPEGFRGCGFFCVRDGVIVHQRGYWDSAQLARVHPDVH</sequence>
<keyword evidence="3" id="KW-1185">Reference proteome</keyword>
<dbReference type="OrthoDB" id="9781757at2"/>